<dbReference type="Proteomes" id="UP000828251">
    <property type="component" value="Unassembled WGS sequence"/>
</dbReference>
<comment type="caution">
    <text evidence="2">The sequence shown here is derived from an EMBL/GenBank/DDBJ whole genome shotgun (WGS) entry which is preliminary data.</text>
</comment>
<accession>A0A9D3UQ44</accession>
<dbReference type="EMBL" id="JAIQCV010000010">
    <property type="protein sequence ID" value="KAH1055411.1"/>
    <property type="molecule type" value="Genomic_DNA"/>
</dbReference>
<gene>
    <name evidence="2" type="ORF">J1N35_033476</name>
</gene>
<feature type="region of interest" description="Disordered" evidence="1">
    <location>
        <begin position="75"/>
        <end position="100"/>
    </location>
</feature>
<evidence type="ECO:0000313" key="2">
    <source>
        <dbReference type="EMBL" id="KAH1055411.1"/>
    </source>
</evidence>
<evidence type="ECO:0000313" key="3">
    <source>
        <dbReference type="Proteomes" id="UP000828251"/>
    </source>
</evidence>
<reference evidence="2 3" key="1">
    <citation type="journal article" date="2021" name="Plant Biotechnol. J.">
        <title>Multi-omics assisted identification of the key and species-specific regulatory components of drought-tolerant mechanisms in Gossypium stocksii.</title>
        <authorList>
            <person name="Yu D."/>
            <person name="Ke L."/>
            <person name="Zhang D."/>
            <person name="Wu Y."/>
            <person name="Sun Y."/>
            <person name="Mei J."/>
            <person name="Sun J."/>
            <person name="Sun Y."/>
        </authorList>
    </citation>
    <scope>NUCLEOTIDE SEQUENCE [LARGE SCALE GENOMIC DNA]</scope>
    <source>
        <strain evidence="3">cv. E1</strain>
        <tissue evidence="2">Leaf</tissue>
    </source>
</reference>
<name>A0A9D3UQ44_9ROSI</name>
<dbReference type="AlphaFoldDB" id="A0A9D3UQ44"/>
<evidence type="ECO:0000256" key="1">
    <source>
        <dbReference type="SAM" id="MobiDB-lite"/>
    </source>
</evidence>
<protein>
    <submittedName>
        <fullName evidence="2">Uncharacterized protein</fullName>
    </submittedName>
</protein>
<keyword evidence="3" id="KW-1185">Reference proteome</keyword>
<dbReference type="OrthoDB" id="1016794at2759"/>
<proteinExistence type="predicted"/>
<sequence length="100" mass="11292">MANNGVTTKLQKEMSMLQEELSQLHVEIDSKINSWLKDFNDTIKDEICTELHSLFEQYFGQNSSSTVVETSLDKGKGILRSPPSRIPSKEHLTMSPLPDP</sequence>
<organism evidence="2 3">
    <name type="scientific">Gossypium stocksii</name>
    <dbReference type="NCBI Taxonomy" id="47602"/>
    <lineage>
        <taxon>Eukaryota</taxon>
        <taxon>Viridiplantae</taxon>
        <taxon>Streptophyta</taxon>
        <taxon>Embryophyta</taxon>
        <taxon>Tracheophyta</taxon>
        <taxon>Spermatophyta</taxon>
        <taxon>Magnoliopsida</taxon>
        <taxon>eudicotyledons</taxon>
        <taxon>Gunneridae</taxon>
        <taxon>Pentapetalae</taxon>
        <taxon>rosids</taxon>
        <taxon>malvids</taxon>
        <taxon>Malvales</taxon>
        <taxon>Malvaceae</taxon>
        <taxon>Malvoideae</taxon>
        <taxon>Gossypium</taxon>
    </lineage>
</organism>